<comment type="caution">
    <text evidence="1">The sequence shown here is derived from an EMBL/GenBank/DDBJ whole genome shotgun (WGS) entry which is preliminary data.</text>
</comment>
<dbReference type="AlphaFoldDB" id="A0ABC8KAD3"/>
<dbReference type="EMBL" id="CAKOAT010213599">
    <property type="protein sequence ID" value="CAH8355907.1"/>
    <property type="molecule type" value="Genomic_DNA"/>
</dbReference>
<sequence length="88" mass="10118">MRCLKLLFYIGEVSSERNCLFTVSQKPKEACGINARDLQRRTVSVREEDNMVITEAKKNMYSPDLKSGWGIHIVQEEKLLAKKDGRES</sequence>
<proteinExistence type="predicted"/>
<dbReference type="PANTHER" id="PTHR36068">
    <property type="entry name" value="OS01G0102500 PROTEIN"/>
    <property type="match status" value="1"/>
</dbReference>
<dbReference type="Proteomes" id="UP001642260">
    <property type="component" value="Unassembled WGS sequence"/>
</dbReference>
<dbReference type="PANTHER" id="PTHR36068:SF1">
    <property type="entry name" value="OS01G0102500 PROTEIN"/>
    <property type="match status" value="1"/>
</dbReference>
<keyword evidence="2" id="KW-1185">Reference proteome</keyword>
<evidence type="ECO:0000313" key="1">
    <source>
        <dbReference type="EMBL" id="CAH8355907.1"/>
    </source>
</evidence>
<organism evidence="1 2">
    <name type="scientific">Eruca vesicaria subsp. sativa</name>
    <name type="common">Garden rocket</name>
    <name type="synonym">Eruca sativa</name>
    <dbReference type="NCBI Taxonomy" id="29727"/>
    <lineage>
        <taxon>Eukaryota</taxon>
        <taxon>Viridiplantae</taxon>
        <taxon>Streptophyta</taxon>
        <taxon>Embryophyta</taxon>
        <taxon>Tracheophyta</taxon>
        <taxon>Spermatophyta</taxon>
        <taxon>Magnoliopsida</taxon>
        <taxon>eudicotyledons</taxon>
        <taxon>Gunneridae</taxon>
        <taxon>Pentapetalae</taxon>
        <taxon>rosids</taxon>
        <taxon>malvids</taxon>
        <taxon>Brassicales</taxon>
        <taxon>Brassicaceae</taxon>
        <taxon>Brassiceae</taxon>
        <taxon>Eruca</taxon>
    </lineage>
</organism>
<protein>
    <submittedName>
        <fullName evidence="1">Uncharacterized protein</fullName>
    </submittedName>
</protein>
<evidence type="ECO:0000313" key="2">
    <source>
        <dbReference type="Proteomes" id="UP001642260"/>
    </source>
</evidence>
<gene>
    <name evidence="1" type="ORF">ERUC_LOCUS21662</name>
</gene>
<name>A0ABC8KAD3_ERUVS</name>
<reference evidence="1 2" key="1">
    <citation type="submission" date="2022-03" db="EMBL/GenBank/DDBJ databases">
        <authorList>
            <person name="Macdonald S."/>
            <person name="Ahmed S."/>
            <person name="Newling K."/>
        </authorList>
    </citation>
    <scope>NUCLEOTIDE SEQUENCE [LARGE SCALE GENOMIC DNA]</scope>
</reference>
<accession>A0ABC8KAD3</accession>